<keyword evidence="4" id="KW-0805">Transcription regulation</keyword>
<gene>
    <name evidence="10" type="ORF">JVT61DRAFT_13285</name>
</gene>
<accession>A0A8I2YTM3</accession>
<dbReference type="GO" id="GO:0000981">
    <property type="term" value="F:DNA-binding transcription factor activity, RNA polymerase II-specific"/>
    <property type="evidence" value="ECO:0007669"/>
    <property type="project" value="InterPro"/>
</dbReference>
<evidence type="ECO:0000256" key="8">
    <source>
        <dbReference type="SAM" id="MobiDB-lite"/>
    </source>
</evidence>
<dbReference type="PANTHER" id="PTHR31845">
    <property type="entry name" value="FINGER DOMAIN PROTEIN, PUTATIVE-RELATED"/>
    <property type="match status" value="1"/>
</dbReference>
<dbReference type="GO" id="GO:0000976">
    <property type="term" value="F:transcription cis-regulatory region binding"/>
    <property type="evidence" value="ECO:0007669"/>
    <property type="project" value="TreeGrafter"/>
</dbReference>
<keyword evidence="2" id="KW-0479">Metal-binding</keyword>
<feature type="domain" description="Zn(2)-C6 fungal-type" evidence="9">
    <location>
        <begin position="32"/>
        <end position="67"/>
    </location>
</feature>
<keyword evidence="5" id="KW-0238">DNA-binding</keyword>
<evidence type="ECO:0000256" key="5">
    <source>
        <dbReference type="ARBA" id="ARBA00023125"/>
    </source>
</evidence>
<dbReference type="OrthoDB" id="2595934at2759"/>
<keyword evidence="11" id="KW-1185">Reference proteome</keyword>
<keyword evidence="7" id="KW-0539">Nucleus</keyword>
<comment type="caution">
    <text evidence="10">The sequence shown here is derived from an EMBL/GenBank/DDBJ whole genome shotgun (WGS) entry which is preliminary data.</text>
</comment>
<name>A0A8I2YTM3_9AGAM</name>
<dbReference type="Proteomes" id="UP000683000">
    <property type="component" value="Unassembled WGS sequence"/>
</dbReference>
<evidence type="ECO:0000256" key="1">
    <source>
        <dbReference type="ARBA" id="ARBA00004123"/>
    </source>
</evidence>
<feature type="compositionally biased region" description="Polar residues" evidence="8">
    <location>
        <begin position="72"/>
        <end position="87"/>
    </location>
</feature>
<dbReference type="EMBL" id="JAGFBS010000006">
    <property type="protein sequence ID" value="KAG6378994.1"/>
    <property type="molecule type" value="Genomic_DNA"/>
</dbReference>
<dbReference type="InterPro" id="IPR051089">
    <property type="entry name" value="prtT"/>
</dbReference>
<evidence type="ECO:0000313" key="10">
    <source>
        <dbReference type="EMBL" id="KAG6378994.1"/>
    </source>
</evidence>
<dbReference type="SUPFAM" id="SSF57701">
    <property type="entry name" value="Zn2/Cys6 DNA-binding domain"/>
    <property type="match status" value="1"/>
</dbReference>
<dbReference type="Gene3D" id="4.10.240.10">
    <property type="entry name" value="Zn(2)-C6 fungal-type DNA-binding domain"/>
    <property type="match status" value="1"/>
</dbReference>
<dbReference type="AlphaFoldDB" id="A0A8I2YTM3"/>
<protein>
    <recommendedName>
        <fullName evidence="9">Zn(2)-C6 fungal-type domain-containing protein</fullName>
    </recommendedName>
</protein>
<proteinExistence type="predicted"/>
<evidence type="ECO:0000256" key="6">
    <source>
        <dbReference type="ARBA" id="ARBA00023163"/>
    </source>
</evidence>
<feature type="region of interest" description="Disordered" evidence="8">
    <location>
        <begin position="1"/>
        <end position="24"/>
    </location>
</feature>
<reference evidence="10" key="1">
    <citation type="submission" date="2021-03" db="EMBL/GenBank/DDBJ databases">
        <title>Evolutionary innovations through gain and loss of genes in the ectomycorrhizal Boletales.</title>
        <authorList>
            <person name="Wu G."/>
            <person name="Miyauchi S."/>
            <person name="Morin E."/>
            <person name="Yang Z.-L."/>
            <person name="Xu J."/>
            <person name="Martin F.M."/>
        </authorList>
    </citation>
    <scope>NUCLEOTIDE SEQUENCE</scope>
    <source>
        <strain evidence="10">BR01</strain>
    </source>
</reference>
<evidence type="ECO:0000256" key="7">
    <source>
        <dbReference type="ARBA" id="ARBA00023242"/>
    </source>
</evidence>
<feature type="compositionally biased region" description="Basic residues" evidence="8">
    <location>
        <begin position="14"/>
        <end position="24"/>
    </location>
</feature>
<evidence type="ECO:0000256" key="4">
    <source>
        <dbReference type="ARBA" id="ARBA00023015"/>
    </source>
</evidence>
<dbReference type="CDD" id="cd00067">
    <property type="entry name" value="GAL4"/>
    <property type="match status" value="1"/>
</dbReference>
<comment type="subcellular location">
    <subcellularLocation>
        <location evidence="1">Nucleus</location>
    </subcellularLocation>
</comment>
<evidence type="ECO:0000313" key="11">
    <source>
        <dbReference type="Proteomes" id="UP000683000"/>
    </source>
</evidence>
<evidence type="ECO:0000256" key="3">
    <source>
        <dbReference type="ARBA" id="ARBA00022833"/>
    </source>
</evidence>
<dbReference type="GO" id="GO:0008270">
    <property type="term" value="F:zinc ion binding"/>
    <property type="evidence" value="ECO:0007669"/>
    <property type="project" value="InterPro"/>
</dbReference>
<feature type="region of interest" description="Disordered" evidence="8">
    <location>
        <begin position="72"/>
        <end position="111"/>
    </location>
</feature>
<dbReference type="PROSITE" id="PS50048">
    <property type="entry name" value="ZN2_CY6_FUNGAL_2"/>
    <property type="match status" value="1"/>
</dbReference>
<dbReference type="InterPro" id="IPR036864">
    <property type="entry name" value="Zn2-C6_fun-type_DNA-bd_sf"/>
</dbReference>
<dbReference type="SMART" id="SM00066">
    <property type="entry name" value="GAL4"/>
    <property type="match status" value="1"/>
</dbReference>
<dbReference type="PROSITE" id="PS00463">
    <property type="entry name" value="ZN2_CY6_FUNGAL_1"/>
    <property type="match status" value="1"/>
</dbReference>
<dbReference type="PANTHER" id="PTHR31845:SF34">
    <property type="entry name" value="TRANSCRIPTIONAL ACTIVATOR OF PROTEASES PRTT"/>
    <property type="match status" value="1"/>
</dbReference>
<evidence type="ECO:0000259" key="9">
    <source>
        <dbReference type="PROSITE" id="PS50048"/>
    </source>
</evidence>
<evidence type="ECO:0000256" key="2">
    <source>
        <dbReference type="ARBA" id="ARBA00022723"/>
    </source>
</evidence>
<sequence>MTARDMNEPIVGSKRAHSPRSVPAKRAKAAQACLSCRKHKTRCEMLDGDNSGTQCHRCKVLTLSCSFEDGSVQSSGPSSARNQQSECAVQPHIDRRSSIELPKKPQDASVDDARRHHKAWGNTFSDALPPFRALRRDVEEVELLHPERLLPEQHSPWGFLKLPGGFESTMVPILAIQALTRSGTNTPDPSWTKVDQTLLHILGREQVKYLVDIFEERYSPWLNLQPGNRSDGPLLRLAQCCVASRHLEPSIRSIVAPQLYRLADEVVFKQSFNPLPSTDVIHATLILSLWEPVDDTTPKRAS</sequence>
<dbReference type="InterPro" id="IPR001138">
    <property type="entry name" value="Zn2Cys6_DnaBD"/>
</dbReference>
<dbReference type="GO" id="GO:0005634">
    <property type="term" value="C:nucleus"/>
    <property type="evidence" value="ECO:0007669"/>
    <property type="project" value="UniProtKB-SubCell"/>
</dbReference>
<dbReference type="Pfam" id="PF00172">
    <property type="entry name" value="Zn_clus"/>
    <property type="match status" value="1"/>
</dbReference>
<keyword evidence="6" id="KW-0804">Transcription</keyword>
<organism evidence="10 11">
    <name type="scientific">Boletus reticuloceps</name>
    <dbReference type="NCBI Taxonomy" id="495285"/>
    <lineage>
        <taxon>Eukaryota</taxon>
        <taxon>Fungi</taxon>
        <taxon>Dikarya</taxon>
        <taxon>Basidiomycota</taxon>
        <taxon>Agaricomycotina</taxon>
        <taxon>Agaricomycetes</taxon>
        <taxon>Agaricomycetidae</taxon>
        <taxon>Boletales</taxon>
        <taxon>Boletineae</taxon>
        <taxon>Boletaceae</taxon>
        <taxon>Boletoideae</taxon>
        <taxon>Boletus</taxon>
    </lineage>
</organism>
<feature type="compositionally biased region" description="Basic and acidic residues" evidence="8">
    <location>
        <begin position="92"/>
        <end position="111"/>
    </location>
</feature>
<keyword evidence="3" id="KW-0862">Zinc</keyword>